<dbReference type="Gene3D" id="3.30.420.150">
    <property type="entry name" value="Exopolyphosphatase. Domain 2"/>
    <property type="match status" value="1"/>
</dbReference>
<accession>A0ABM4X9R1</accession>
<reference evidence="4" key="1">
    <citation type="submission" date="2025-08" db="UniProtKB">
        <authorList>
            <consortium name="RefSeq"/>
        </authorList>
    </citation>
    <scope>IDENTIFICATION</scope>
    <source>
        <tissue evidence="4">Leaves</tissue>
    </source>
</reference>
<keyword evidence="2" id="KW-0378">Hydrolase</keyword>
<dbReference type="GeneID" id="113736392"/>
<dbReference type="PANTHER" id="PTHR11782:SF3">
    <property type="entry name" value="APYRASE 6-RELATED"/>
    <property type="match status" value="1"/>
</dbReference>
<evidence type="ECO:0000313" key="3">
    <source>
        <dbReference type="Proteomes" id="UP001652660"/>
    </source>
</evidence>
<dbReference type="Gene3D" id="3.30.420.40">
    <property type="match status" value="1"/>
</dbReference>
<evidence type="ECO:0000313" key="4">
    <source>
        <dbReference type="RefSeq" id="XP_071940778.1"/>
    </source>
</evidence>
<dbReference type="InterPro" id="IPR000407">
    <property type="entry name" value="GDA1_CD39_NTPase"/>
</dbReference>
<protein>
    <submittedName>
        <fullName evidence="4">Apyrase-like isoform X5</fullName>
    </submittedName>
</protein>
<keyword evidence="3" id="KW-1185">Reference proteome</keyword>
<comment type="similarity">
    <text evidence="1">Belongs to the GDA1/CD39 NTPase family.</text>
</comment>
<gene>
    <name evidence="4" type="primary">LOC113736392</name>
</gene>
<dbReference type="RefSeq" id="XP_071940778.1">
    <property type="nucleotide sequence ID" value="XM_072084677.1"/>
</dbReference>
<organism evidence="3 4">
    <name type="scientific">Coffea arabica</name>
    <name type="common">Arabian coffee</name>
    <dbReference type="NCBI Taxonomy" id="13443"/>
    <lineage>
        <taxon>Eukaryota</taxon>
        <taxon>Viridiplantae</taxon>
        <taxon>Streptophyta</taxon>
        <taxon>Embryophyta</taxon>
        <taxon>Tracheophyta</taxon>
        <taxon>Spermatophyta</taxon>
        <taxon>Magnoliopsida</taxon>
        <taxon>eudicotyledons</taxon>
        <taxon>Gunneridae</taxon>
        <taxon>Pentapetalae</taxon>
        <taxon>asterids</taxon>
        <taxon>lamiids</taxon>
        <taxon>Gentianales</taxon>
        <taxon>Rubiaceae</taxon>
        <taxon>Ixoroideae</taxon>
        <taxon>Gardenieae complex</taxon>
        <taxon>Bertiereae - Coffeeae clade</taxon>
        <taxon>Coffeeae</taxon>
        <taxon>Coffea</taxon>
    </lineage>
</organism>
<dbReference type="PANTHER" id="PTHR11782">
    <property type="entry name" value="ADENOSINE/GUANOSINE DIPHOSPHATASE"/>
    <property type="match status" value="1"/>
</dbReference>
<evidence type="ECO:0000256" key="2">
    <source>
        <dbReference type="ARBA" id="ARBA00022801"/>
    </source>
</evidence>
<sequence length="164" mass="18188">MATAGLRMLEKGVQDRILEACRTVLRGSGFRFYDDWASVISGSDEGVYAWVVANYALGTLGGDPKQTTGIIELGGASAQMLRKLSKQLNGEDWMWNNLNTLLGNRIYIRINDGGTSANDRELQFSMVDGDFKKFEGKWSVKSGESTMLLNALEEMKKVGFWICS</sequence>
<dbReference type="Pfam" id="PF01150">
    <property type="entry name" value="GDA1_CD39"/>
    <property type="match status" value="1"/>
</dbReference>
<dbReference type="Proteomes" id="UP001652660">
    <property type="component" value="Chromosome 3e"/>
</dbReference>
<proteinExistence type="inferred from homology"/>
<name>A0ABM4X9R1_COFAR</name>
<evidence type="ECO:0000256" key="1">
    <source>
        <dbReference type="ARBA" id="ARBA00009283"/>
    </source>
</evidence>